<keyword evidence="3" id="KW-1185">Reference proteome</keyword>
<evidence type="ECO:0000256" key="1">
    <source>
        <dbReference type="SAM" id="MobiDB-lite"/>
    </source>
</evidence>
<dbReference type="AlphaFoldDB" id="A0A8H6NTT5"/>
<feature type="compositionally biased region" description="Gly residues" evidence="1">
    <location>
        <begin position="1"/>
        <end position="19"/>
    </location>
</feature>
<dbReference type="Proteomes" id="UP000639643">
    <property type="component" value="Unassembled WGS sequence"/>
</dbReference>
<feature type="compositionally biased region" description="Polar residues" evidence="1">
    <location>
        <begin position="55"/>
        <end position="68"/>
    </location>
</feature>
<feature type="compositionally biased region" description="Basic and acidic residues" evidence="1">
    <location>
        <begin position="27"/>
        <end position="49"/>
    </location>
</feature>
<reference evidence="2" key="1">
    <citation type="journal article" date="2020" name="Phytopathology">
        <title>Genome Sequence Resources of Colletotrichum truncatum, C. plurivorum, C. musicola, and C. sojae: Four Species Pathogenic to Soybean (Glycine max).</title>
        <authorList>
            <person name="Rogerio F."/>
            <person name="Boufleur T.R."/>
            <person name="Ciampi-Guillardi M."/>
            <person name="Sukno S.A."/>
            <person name="Thon M.R."/>
            <person name="Massola Junior N.S."/>
            <person name="Baroncelli R."/>
        </authorList>
    </citation>
    <scope>NUCLEOTIDE SEQUENCE</scope>
    <source>
        <strain evidence="2">LFN0074</strain>
    </source>
</reference>
<comment type="caution">
    <text evidence="2">The sequence shown here is derived from an EMBL/GenBank/DDBJ whole genome shotgun (WGS) entry which is preliminary data.</text>
</comment>
<dbReference type="EMBL" id="WIGM01000069">
    <property type="protein sequence ID" value="KAF6842492.1"/>
    <property type="molecule type" value="Genomic_DNA"/>
</dbReference>
<accession>A0A8H6NTT5</accession>
<organism evidence="2 3">
    <name type="scientific">Colletotrichum musicola</name>
    <dbReference type="NCBI Taxonomy" id="2175873"/>
    <lineage>
        <taxon>Eukaryota</taxon>
        <taxon>Fungi</taxon>
        <taxon>Dikarya</taxon>
        <taxon>Ascomycota</taxon>
        <taxon>Pezizomycotina</taxon>
        <taxon>Sordariomycetes</taxon>
        <taxon>Hypocreomycetidae</taxon>
        <taxon>Glomerellales</taxon>
        <taxon>Glomerellaceae</taxon>
        <taxon>Colletotrichum</taxon>
        <taxon>Colletotrichum orchidearum species complex</taxon>
    </lineage>
</organism>
<sequence length="142" mass="14938">MNPSPGLGGGGGGGGGTGPGSPPADLIDERILGQERAPFERNPHVEKMAAKQGQGPASGNRARQPSQDSSRRNKLLSRPLGTTESRPHPRRRSTANLSGQRLLSDDSHEPGNARALDVKETRDDLCTAPPPPLPNKLKLSSN</sequence>
<protein>
    <submittedName>
        <fullName evidence="2">Uncharacterized protein</fullName>
    </submittedName>
</protein>
<feature type="compositionally biased region" description="Basic and acidic residues" evidence="1">
    <location>
        <begin position="103"/>
        <end position="125"/>
    </location>
</feature>
<gene>
    <name evidence="2" type="ORF">CMUS01_03014</name>
</gene>
<evidence type="ECO:0000313" key="2">
    <source>
        <dbReference type="EMBL" id="KAF6842492.1"/>
    </source>
</evidence>
<name>A0A8H6NTT5_9PEZI</name>
<evidence type="ECO:0000313" key="3">
    <source>
        <dbReference type="Proteomes" id="UP000639643"/>
    </source>
</evidence>
<feature type="region of interest" description="Disordered" evidence="1">
    <location>
        <begin position="1"/>
        <end position="142"/>
    </location>
</feature>
<proteinExistence type="predicted"/>